<dbReference type="AlphaFoldDB" id="A0A1V4I746"/>
<feature type="transmembrane region" description="Helical" evidence="9">
    <location>
        <begin position="12"/>
        <end position="42"/>
    </location>
</feature>
<dbReference type="Proteomes" id="UP000190080">
    <property type="component" value="Unassembled WGS sequence"/>
</dbReference>
<dbReference type="PANTHER" id="PTHR24421">
    <property type="entry name" value="NITRATE/NITRITE SENSOR PROTEIN NARX-RELATED"/>
    <property type="match status" value="1"/>
</dbReference>
<dbReference type="InterPro" id="IPR050482">
    <property type="entry name" value="Sensor_HK_TwoCompSys"/>
</dbReference>
<keyword evidence="9" id="KW-0472">Membrane</keyword>
<dbReference type="CDD" id="cd16917">
    <property type="entry name" value="HATPase_UhpB-NarQ-NarX-like"/>
    <property type="match status" value="1"/>
</dbReference>
<evidence type="ECO:0000313" key="11">
    <source>
        <dbReference type="EMBL" id="OPJ55724.1"/>
    </source>
</evidence>
<dbReference type="InterPro" id="IPR011712">
    <property type="entry name" value="Sig_transdc_His_kin_sub3_dim/P"/>
</dbReference>
<evidence type="ECO:0000256" key="9">
    <source>
        <dbReference type="SAM" id="Phobius"/>
    </source>
</evidence>
<dbReference type="RefSeq" id="WP_079428511.1">
    <property type="nucleotide sequence ID" value="NZ_MZGV01000106.1"/>
</dbReference>
<evidence type="ECO:0000259" key="10">
    <source>
        <dbReference type="Pfam" id="PF07730"/>
    </source>
</evidence>
<evidence type="ECO:0000313" key="12">
    <source>
        <dbReference type="Proteomes" id="UP000190080"/>
    </source>
</evidence>
<dbReference type="PANTHER" id="PTHR24421:SF10">
    <property type="entry name" value="NITRATE_NITRITE SENSOR PROTEIN NARQ"/>
    <property type="match status" value="1"/>
</dbReference>
<dbReference type="Gene3D" id="3.30.565.10">
    <property type="entry name" value="Histidine kinase-like ATPase, C-terminal domain"/>
    <property type="match status" value="1"/>
</dbReference>
<dbReference type="GO" id="GO:0000155">
    <property type="term" value="F:phosphorelay sensor kinase activity"/>
    <property type="evidence" value="ECO:0007669"/>
    <property type="project" value="InterPro"/>
</dbReference>
<dbReference type="GO" id="GO:0005524">
    <property type="term" value="F:ATP binding"/>
    <property type="evidence" value="ECO:0007669"/>
    <property type="project" value="UniProtKB-KW"/>
</dbReference>
<dbReference type="GO" id="GO:0046983">
    <property type="term" value="F:protein dimerization activity"/>
    <property type="evidence" value="ECO:0007669"/>
    <property type="project" value="InterPro"/>
</dbReference>
<feature type="transmembrane region" description="Helical" evidence="9">
    <location>
        <begin position="92"/>
        <end position="113"/>
    </location>
</feature>
<proteinExistence type="predicted"/>
<dbReference type="InterPro" id="IPR036890">
    <property type="entry name" value="HATPase_C_sf"/>
</dbReference>
<organism evidence="11 12">
    <name type="scientific">Clostridium oryzae</name>
    <dbReference type="NCBI Taxonomy" id="1450648"/>
    <lineage>
        <taxon>Bacteria</taxon>
        <taxon>Bacillati</taxon>
        <taxon>Bacillota</taxon>
        <taxon>Clostridia</taxon>
        <taxon>Eubacteriales</taxon>
        <taxon>Clostridiaceae</taxon>
        <taxon>Clostridium</taxon>
    </lineage>
</organism>
<keyword evidence="12" id="KW-1185">Reference proteome</keyword>
<reference evidence="11 12" key="1">
    <citation type="submission" date="2017-03" db="EMBL/GenBank/DDBJ databases">
        <title>Genome sequence of Clostridium oryzae DSM 28571.</title>
        <authorList>
            <person name="Poehlein A."/>
            <person name="Daniel R."/>
        </authorList>
    </citation>
    <scope>NUCLEOTIDE SEQUENCE [LARGE SCALE GENOMIC DNA]</scope>
    <source>
        <strain evidence="11 12">DSM 28571</strain>
    </source>
</reference>
<evidence type="ECO:0000256" key="4">
    <source>
        <dbReference type="ARBA" id="ARBA00022679"/>
    </source>
</evidence>
<keyword evidence="8" id="KW-0902">Two-component regulatory system</keyword>
<comment type="caution">
    <text evidence="11">The sequence shown here is derived from an EMBL/GenBank/DDBJ whole genome shotgun (WGS) entry which is preliminary data.</text>
</comment>
<dbReference type="EMBL" id="MZGV01000106">
    <property type="protein sequence ID" value="OPJ55724.1"/>
    <property type="molecule type" value="Genomic_DNA"/>
</dbReference>
<accession>A0A1V4I746</accession>
<keyword evidence="3" id="KW-0597">Phosphoprotein</keyword>
<dbReference type="EC" id="2.7.13.3" evidence="2"/>
<evidence type="ECO:0000256" key="7">
    <source>
        <dbReference type="ARBA" id="ARBA00022840"/>
    </source>
</evidence>
<dbReference type="Pfam" id="PF07730">
    <property type="entry name" value="HisKA_3"/>
    <property type="match status" value="1"/>
</dbReference>
<evidence type="ECO:0000256" key="1">
    <source>
        <dbReference type="ARBA" id="ARBA00000085"/>
    </source>
</evidence>
<keyword evidence="9" id="KW-1133">Transmembrane helix</keyword>
<gene>
    <name evidence="11" type="primary">comP_2</name>
    <name evidence="11" type="ORF">CLORY_43700</name>
</gene>
<evidence type="ECO:0000256" key="3">
    <source>
        <dbReference type="ARBA" id="ARBA00022553"/>
    </source>
</evidence>
<sequence>MEKQQPIIFVRYYVIFLIIFGILLDRHTLNSISIIFILIYIINNQLRFFSFSKEIYKIGSYFLELILILVLYEKVGGYAFTYLILASIDANVIFKFPLSIIFDAVVIGEGIYFSVPETIACKMYTIGSITAIIAILLFVKQQETRKIQAQDLYDKLRVSEKKLIEANRDLESYSASIEELTVLRERNRISREIHDSVGHALSTIIIQLGALEKVSEKSNPSANSRIKNLREFTQKSLAEVRNAVREIRPEKYEEYESILELKSLIDNFKKMTGVEVRLTVTKDKWALSQKQFLTVYRIMQEFLSNSVRHGKASIIRILMNFTEYSLVIILEDNGVGTATVSKGIGLKSIEERIKEIGGSFYYNTSPDNGFLVNVEINRNEKIKIYLSNSGGAEPDGKD</sequence>
<evidence type="ECO:0000256" key="8">
    <source>
        <dbReference type="ARBA" id="ARBA00023012"/>
    </source>
</evidence>
<keyword evidence="7" id="KW-0067">ATP-binding</keyword>
<dbReference type="SUPFAM" id="SSF55874">
    <property type="entry name" value="ATPase domain of HSP90 chaperone/DNA topoisomerase II/histidine kinase"/>
    <property type="match status" value="1"/>
</dbReference>
<dbReference type="Gene3D" id="1.20.5.1930">
    <property type="match status" value="1"/>
</dbReference>
<evidence type="ECO:0000256" key="5">
    <source>
        <dbReference type="ARBA" id="ARBA00022741"/>
    </source>
</evidence>
<name>A0A1V4I746_9CLOT</name>
<protein>
    <recommendedName>
        <fullName evidence="2">histidine kinase</fullName>
        <ecNumber evidence="2">2.7.13.3</ecNumber>
    </recommendedName>
</protein>
<keyword evidence="4 11" id="KW-0808">Transferase</keyword>
<evidence type="ECO:0000256" key="6">
    <source>
        <dbReference type="ARBA" id="ARBA00022777"/>
    </source>
</evidence>
<dbReference type="GO" id="GO:0016020">
    <property type="term" value="C:membrane"/>
    <property type="evidence" value="ECO:0007669"/>
    <property type="project" value="InterPro"/>
</dbReference>
<feature type="transmembrane region" description="Helical" evidence="9">
    <location>
        <begin position="119"/>
        <end position="139"/>
    </location>
</feature>
<keyword evidence="5" id="KW-0547">Nucleotide-binding</keyword>
<comment type="catalytic activity">
    <reaction evidence="1">
        <text>ATP + protein L-histidine = ADP + protein N-phospho-L-histidine.</text>
        <dbReference type="EC" id="2.7.13.3"/>
    </reaction>
</comment>
<dbReference type="STRING" id="1450648.CLORY_43700"/>
<feature type="domain" description="Signal transduction histidine kinase subgroup 3 dimerisation and phosphoacceptor" evidence="10">
    <location>
        <begin position="185"/>
        <end position="250"/>
    </location>
</feature>
<keyword evidence="9" id="KW-0812">Transmembrane</keyword>
<keyword evidence="6 11" id="KW-0418">Kinase</keyword>
<feature type="transmembrane region" description="Helical" evidence="9">
    <location>
        <begin position="62"/>
        <end position="85"/>
    </location>
</feature>
<evidence type="ECO:0000256" key="2">
    <source>
        <dbReference type="ARBA" id="ARBA00012438"/>
    </source>
</evidence>
<dbReference type="OrthoDB" id="9781904at2"/>